<organism evidence="2">
    <name type="scientific">Arundo donax</name>
    <name type="common">Giant reed</name>
    <name type="synonym">Donax arundinaceus</name>
    <dbReference type="NCBI Taxonomy" id="35708"/>
    <lineage>
        <taxon>Eukaryota</taxon>
        <taxon>Viridiplantae</taxon>
        <taxon>Streptophyta</taxon>
        <taxon>Embryophyta</taxon>
        <taxon>Tracheophyta</taxon>
        <taxon>Spermatophyta</taxon>
        <taxon>Magnoliopsida</taxon>
        <taxon>Liliopsida</taxon>
        <taxon>Poales</taxon>
        <taxon>Poaceae</taxon>
        <taxon>PACMAD clade</taxon>
        <taxon>Arundinoideae</taxon>
        <taxon>Arundineae</taxon>
        <taxon>Arundo</taxon>
    </lineage>
</organism>
<sequence>MYLVVEARSTDLAATCVNRIAARIPSSGCRVVNRRETKILESRAHGCGQGGVSRSTVAGRRQKRAGARRWGYTRWGRR</sequence>
<dbReference type="EMBL" id="GBRH01205555">
    <property type="protein sequence ID" value="JAD92340.1"/>
    <property type="molecule type" value="Transcribed_RNA"/>
</dbReference>
<proteinExistence type="predicted"/>
<reference evidence="2" key="1">
    <citation type="submission" date="2014-09" db="EMBL/GenBank/DDBJ databases">
        <authorList>
            <person name="Magalhaes I.L.F."/>
            <person name="Oliveira U."/>
            <person name="Santos F.R."/>
            <person name="Vidigal T.H.D.A."/>
            <person name="Brescovit A.D."/>
            <person name="Santos A.J."/>
        </authorList>
    </citation>
    <scope>NUCLEOTIDE SEQUENCE</scope>
    <source>
        <tissue evidence="2">Shoot tissue taken approximately 20 cm above the soil surface</tissue>
    </source>
</reference>
<dbReference type="AlphaFoldDB" id="A0A0A9E356"/>
<reference evidence="2" key="2">
    <citation type="journal article" date="2015" name="Data Brief">
        <title>Shoot transcriptome of the giant reed, Arundo donax.</title>
        <authorList>
            <person name="Barrero R.A."/>
            <person name="Guerrero F.D."/>
            <person name="Moolhuijzen P."/>
            <person name="Goolsby J.A."/>
            <person name="Tidwell J."/>
            <person name="Bellgard S.E."/>
            <person name="Bellgard M.I."/>
        </authorList>
    </citation>
    <scope>NUCLEOTIDE SEQUENCE</scope>
    <source>
        <tissue evidence="2">Shoot tissue taken approximately 20 cm above the soil surface</tissue>
    </source>
</reference>
<feature type="region of interest" description="Disordered" evidence="1">
    <location>
        <begin position="45"/>
        <end position="78"/>
    </location>
</feature>
<protein>
    <submittedName>
        <fullName evidence="2">Uncharacterized protein</fullName>
    </submittedName>
</protein>
<accession>A0A0A9E356</accession>
<evidence type="ECO:0000256" key="1">
    <source>
        <dbReference type="SAM" id="MobiDB-lite"/>
    </source>
</evidence>
<evidence type="ECO:0000313" key="2">
    <source>
        <dbReference type="EMBL" id="JAD92340.1"/>
    </source>
</evidence>
<name>A0A0A9E356_ARUDO</name>